<evidence type="ECO:0000313" key="3">
    <source>
        <dbReference type="EMBL" id="RKP09976.1"/>
    </source>
</evidence>
<keyword evidence="1" id="KW-0472">Membrane</keyword>
<gene>
    <name evidence="3" type="ORF">THASP1DRAFT_22243</name>
</gene>
<feature type="transmembrane region" description="Helical" evidence="1">
    <location>
        <begin position="214"/>
        <end position="238"/>
    </location>
</feature>
<organism evidence="3 4">
    <name type="scientific">Thamnocephalis sphaerospora</name>
    <dbReference type="NCBI Taxonomy" id="78915"/>
    <lineage>
        <taxon>Eukaryota</taxon>
        <taxon>Fungi</taxon>
        <taxon>Fungi incertae sedis</taxon>
        <taxon>Zoopagomycota</taxon>
        <taxon>Zoopagomycotina</taxon>
        <taxon>Zoopagomycetes</taxon>
        <taxon>Zoopagales</taxon>
        <taxon>Sigmoideomycetaceae</taxon>
        <taxon>Thamnocephalis</taxon>
    </lineage>
</organism>
<feature type="transmembrane region" description="Helical" evidence="1">
    <location>
        <begin position="250"/>
        <end position="273"/>
    </location>
</feature>
<dbReference type="EMBL" id="KZ992477">
    <property type="protein sequence ID" value="RKP09976.1"/>
    <property type="molecule type" value="Genomic_DNA"/>
</dbReference>
<reference evidence="4" key="1">
    <citation type="journal article" date="2018" name="Nat. Microbiol.">
        <title>Leveraging single-cell genomics to expand the fungal tree of life.</title>
        <authorList>
            <person name="Ahrendt S.R."/>
            <person name="Quandt C.A."/>
            <person name="Ciobanu D."/>
            <person name="Clum A."/>
            <person name="Salamov A."/>
            <person name="Andreopoulos B."/>
            <person name="Cheng J.F."/>
            <person name="Woyke T."/>
            <person name="Pelin A."/>
            <person name="Henrissat B."/>
            <person name="Reynolds N.K."/>
            <person name="Benny G.L."/>
            <person name="Smith M.E."/>
            <person name="James T.Y."/>
            <person name="Grigoriev I.V."/>
        </authorList>
    </citation>
    <scope>NUCLEOTIDE SEQUENCE [LARGE SCALE GENOMIC DNA]</scope>
    <source>
        <strain evidence="4">RSA 1356</strain>
    </source>
</reference>
<keyword evidence="1" id="KW-1133">Transmembrane helix</keyword>
<dbReference type="Proteomes" id="UP000271241">
    <property type="component" value="Unassembled WGS sequence"/>
</dbReference>
<keyword evidence="2" id="KW-0732">Signal</keyword>
<accession>A0A4P9XUT5</accession>
<feature type="signal peptide" evidence="2">
    <location>
        <begin position="1"/>
        <end position="26"/>
    </location>
</feature>
<evidence type="ECO:0000256" key="2">
    <source>
        <dbReference type="SAM" id="SignalP"/>
    </source>
</evidence>
<name>A0A4P9XUT5_9FUNG</name>
<keyword evidence="1" id="KW-0812">Transmembrane</keyword>
<dbReference type="OrthoDB" id="10648447at2759"/>
<evidence type="ECO:0000313" key="4">
    <source>
        <dbReference type="Proteomes" id="UP000271241"/>
    </source>
</evidence>
<keyword evidence="4" id="KW-1185">Reference proteome</keyword>
<proteinExistence type="predicted"/>
<sequence length="390" mass="43095">MPLLSVQCLRIILLMAVLACVQLTHAHLTATWNSTTLKVPTMDYIMHRTPYYKRDGLAIRWPWAVNSIETLAQIGIAAQRVGSEFQRLGYPSPSLIVVAAFSNSTLPLWGPNTPAYYTATPSIPDGPPVIDVALLDQWASERFHPKLGDVPSVFAFSAVQERGVWNDIYLSAGYTAYIWILFVVCWRAFAVCSLALFLWCWALRVKSAFSRASIVAFLSCLTLHMLLTFSIIIINTYFTLRWPDQKMAPVIYAFVRFVIPFVPLIGLTIFGGFGPKRISELPLGSTVAIGTLLLANYANVNHRWKFPKGTDNAATKQEDLAARNMPIESGSDDANAQGTTARDAFSEVTSPVPAALPHGQQQRNSSAIDAKATDESVCIISDVVWHDKTQ</sequence>
<evidence type="ECO:0000256" key="1">
    <source>
        <dbReference type="SAM" id="Phobius"/>
    </source>
</evidence>
<feature type="chain" id="PRO_5020789114" evidence="2">
    <location>
        <begin position="27"/>
        <end position="390"/>
    </location>
</feature>
<dbReference type="AlphaFoldDB" id="A0A4P9XUT5"/>
<feature type="transmembrane region" description="Helical" evidence="1">
    <location>
        <begin position="176"/>
        <end position="202"/>
    </location>
</feature>
<protein>
    <submittedName>
        <fullName evidence="3">Uncharacterized protein</fullName>
    </submittedName>
</protein>